<protein>
    <submittedName>
        <fullName evidence="9">MHC class Ia alpha antigen</fullName>
    </submittedName>
</protein>
<organism evidence="9 10">
    <name type="scientific">Pelobates cultripes</name>
    <name type="common">Western spadefoot toad</name>
    <dbReference type="NCBI Taxonomy" id="61616"/>
    <lineage>
        <taxon>Eukaryota</taxon>
        <taxon>Metazoa</taxon>
        <taxon>Chordata</taxon>
        <taxon>Craniata</taxon>
        <taxon>Vertebrata</taxon>
        <taxon>Euteleostomi</taxon>
        <taxon>Amphibia</taxon>
        <taxon>Batrachia</taxon>
        <taxon>Anura</taxon>
        <taxon>Pelobatoidea</taxon>
        <taxon>Pelobatidae</taxon>
        <taxon>Pelobates</taxon>
    </lineage>
</organism>
<keyword evidence="7" id="KW-0812">Transmembrane</keyword>
<dbReference type="InterPro" id="IPR003006">
    <property type="entry name" value="Ig/MHC_CS"/>
</dbReference>
<dbReference type="SMART" id="SM00407">
    <property type="entry name" value="IGc1"/>
    <property type="match status" value="1"/>
</dbReference>
<dbReference type="Gene3D" id="2.60.40.10">
    <property type="entry name" value="Immunoglobulins"/>
    <property type="match status" value="1"/>
</dbReference>
<dbReference type="PROSITE" id="PS00290">
    <property type="entry name" value="IG_MHC"/>
    <property type="match status" value="1"/>
</dbReference>
<dbReference type="GO" id="GO:0009897">
    <property type="term" value="C:external side of plasma membrane"/>
    <property type="evidence" value="ECO:0007669"/>
    <property type="project" value="TreeGrafter"/>
</dbReference>
<dbReference type="PROSITE" id="PS51257">
    <property type="entry name" value="PROKAR_LIPOPROTEIN"/>
    <property type="match status" value="1"/>
</dbReference>
<dbReference type="InterPro" id="IPR007110">
    <property type="entry name" value="Ig-like_dom"/>
</dbReference>
<dbReference type="InterPro" id="IPR011162">
    <property type="entry name" value="MHC_I/II-like_Ag-recog"/>
</dbReference>
<dbReference type="SUPFAM" id="SSF48726">
    <property type="entry name" value="Immunoglobulin"/>
    <property type="match status" value="1"/>
</dbReference>
<accession>A0AAD1SY54</accession>
<dbReference type="Proteomes" id="UP001295444">
    <property type="component" value="Chromosome 09"/>
</dbReference>
<dbReference type="Gene3D" id="3.30.500.10">
    <property type="entry name" value="MHC class I-like antigen recognition-like"/>
    <property type="match status" value="1"/>
</dbReference>
<dbReference type="InterPro" id="IPR011161">
    <property type="entry name" value="MHC_I-like_Ag-recog"/>
</dbReference>
<dbReference type="EMBL" id="OW240920">
    <property type="protein sequence ID" value="CAH2314415.1"/>
    <property type="molecule type" value="Genomic_DNA"/>
</dbReference>
<dbReference type="SUPFAM" id="SSF54452">
    <property type="entry name" value="MHC antigen-recognition domain"/>
    <property type="match status" value="1"/>
</dbReference>
<keyword evidence="5" id="KW-0325">Glycoprotein</keyword>
<dbReference type="InterPro" id="IPR036179">
    <property type="entry name" value="Ig-like_dom_sf"/>
</dbReference>
<keyword evidence="4" id="KW-1015">Disulfide bond</keyword>
<evidence type="ECO:0000256" key="4">
    <source>
        <dbReference type="ARBA" id="ARBA00023157"/>
    </source>
</evidence>
<evidence type="ECO:0000256" key="3">
    <source>
        <dbReference type="ARBA" id="ARBA00023136"/>
    </source>
</evidence>
<keyword evidence="10" id="KW-1185">Reference proteome</keyword>
<name>A0AAD1SY54_PELCU</name>
<proteinExistence type="inferred from homology"/>
<evidence type="ECO:0000259" key="8">
    <source>
        <dbReference type="PROSITE" id="PS50835"/>
    </source>
</evidence>
<dbReference type="InterPro" id="IPR037055">
    <property type="entry name" value="MHC_I-like_Ag-recog_sf"/>
</dbReference>
<dbReference type="FunFam" id="2.60.40.10:FF:000204">
    <property type="entry name" value="Major histocompatibility complex, class I-related protein"/>
    <property type="match status" value="1"/>
</dbReference>
<evidence type="ECO:0000256" key="5">
    <source>
        <dbReference type="ARBA" id="ARBA00023180"/>
    </source>
</evidence>
<keyword evidence="3 7" id="KW-0472">Membrane</keyword>
<evidence type="ECO:0000313" key="10">
    <source>
        <dbReference type="Proteomes" id="UP001295444"/>
    </source>
</evidence>
<comment type="subcellular location">
    <subcellularLocation>
        <location evidence="1">Membrane</location>
    </subcellularLocation>
</comment>
<reference evidence="9" key="1">
    <citation type="submission" date="2022-03" db="EMBL/GenBank/DDBJ databases">
        <authorList>
            <person name="Alioto T."/>
            <person name="Alioto T."/>
            <person name="Gomez Garrido J."/>
        </authorList>
    </citation>
    <scope>NUCLEOTIDE SEQUENCE</scope>
</reference>
<comment type="similarity">
    <text evidence="6">Belongs to the MHC class I family.</text>
</comment>
<dbReference type="GO" id="GO:0005615">
    <property type="term" value="C:extracellular space"/>
    <property type="evidence" value="ECO:0007669"/>
    <property type="project" value="TreeGrafter"/>
</dbReference>
<evidence type="ECO:0000256" key="6">
    <source>
        <dbReference type="RuleBase" id="RU004439"/>
    </source>
</evidence>
<dbReference type="InterPro" id="IPR013783">
    <property type="entry name" value="Ig-like_fold"/>
</dbReference>
<dbReference type="PROSITE" id="PS50835">
    <property type="entry name" value="IG_LIKE"/>
    <property type="match status" value="1"/>
</dbReference>
<dbReference type="Pfam" id="PF00129">
    <property type="entry name" value="MHC_I"/>
    <property type="match status" value="1"/>
</dbReference>
<keyword evidence="2" id="KW-0732">Signal</keyword>
<evidence type="ECO:0000256" key="7">
    <source>
        <dbReference type="SAM" id="Phobius"/>
    </source>
</evidence>
<evidence type="ECO:0000313" key="9">
    <source>
        <dbReference type="EMBL" id="CAH2314415.1"/>
    </source>
</evidence>
<dbReference type="InterPro" id="IPR050208">
    <property type="entry name" value="MHC_class-I_related"/>
</dbReference>
<evidence type="ECO:0000256" key="1">
    <source>
        <dbReference type="ARBA" id="ARBA00004370"/>
    </source>
</evidence>
<feature type="domain" description="Ig-like" evidence="8">
    <location>
        <begin position="112"/>
        <end position="196"/>
    </location>
</feature>
<dbReference type="AlphaFoldDB" id="A0AAD1SY54"/>
<dbReference type="Pfam" id="PF07654">
    <property type="entry name" value="C1-set"/>
    <property type="match status" value="1"/>
</dbReference>
<dbReference type="InterPro" id="IPR003597">
    <property type="entry name" value="Ig_C1-set"/>
</dbReference>
<evidence type="ECO:0000256" key="2">
    <source>
        <dbReference type="ARBA" id="ARBA00022729"/>
    </source>
</evidence>
<feature type="transmembrane region" description="Helical" evidence="7">
    <location>
        <begin position="208"/>
        <end position="229"/>
    </location>
</feature>
<sequence>MSRKSLHLANVGRITIGYHSVQVMYGCELRDDGSIGGYMQFGYDGKDFLALDTEHGVYYPVTDQAQISAQRVNSPEVREGERQKNYLENYCIESLREYIQYGKEELDRRVPPEVKVSDQKADGATKLLCQVYGFYPRDVDVNWKRDGIEFPSDEAKQVLPNTDGTYQITATVEVPPEEIDKYSCHVDHISLDKTLIVKWKPKSTPISGIVIGVIVILGVIGAGAGFGIWQNRSGGAITGSVRAAGTQANTGISLNLPGL</sequence>
<dbReference type="PANTHER" id="PTHR16675:SF286">
    <property type="entry name" value="MHC CLASS I ANTIGEN"/>
    <property type="match status" value="1"/>
</dbReference>
<dbReference type="GO" id="GO:0006955">
    <property type="term" value="P:immune response"/>
    <property type="evidence" value="ECO:0007669"/>
    <property type="project" value="TreeGrafter"/>
</dbReference>
<dbReference type="PANTHER" id="PTHR16675">
    <property type="entry name" value="MHC CLASS I-RELATED"/>
    <property type="match status" value="1"/>
</dbReference>
<gene>
    <name evidence="9" type="ORF">PECUL_23A054565</name>
</gene>
<dbReference type="InterPro" id="IPR001039">
    <property type="entry name" value="MHC_I_a_a1/a2"/>
</dbReference>
<dbReference type="PRINTS" id="PR01638">
    <property type="entry name" value="MHCCLASSI"/>
</dbReference>
<keyword evidence="7" id="KW-1133">Transmembrane helix</keyword>